<evidence type="ECO:0000256" key="2">
    <source>
        <dbReference type="SAM" id="Phobius"/>
    </source>
</evidence>
<feature type="transmembrane region" description="Helical" evidence="2">
    <location>
        <begin position="222"/>
        <end position="241"/>
    </location>
</feature>
<dbReference type="InParanoid" id="A0A330L5N5"/>
<feature type="domain" description="CzcB-like barrel-sandwich hybrid" evidence="3">
    <location>
        <begin position="459"/>
        <end position="579"/>
    </location>
</feature>
<reference evidence="5" key="1">
    <citation type="submission" date="2018-04" db="EMBL/GenBank/DDBJ databases">
        <authorList>
            <person name="Lucker S."/>
            <person name="Sakoula D."/>
        </authorList>
    </citation>
    <scope>NUCLEOTIDE SEQUENCE [LARGE SCALE GENOMIC DNA]</scope>
</reference>
<feature type="transmembrane region" description="Helical" evidence="2">
    <location>
        <begin position="193"/>
        <end position="210"/>
    </location>
</feature>
<dbReference type="GO" id="GO:0015679">
    <property type="term" value="P:plasma membrane copper ion transport"/>
    <property type="evidence" value="ECO:0007669"/>
    <property type="project" value="TreeGrafter"/>
</dbReference>
<evidence type="ECO:0000313" key="4">
    <source>
        <dbReference type="EMBL" id="SPP65083.1"/>
    </source>
</evidence>
<dbReference type="InterPro" id="IPR051909">
    <property type="entry name" value="MFP_Cation_Efflux"/>
</dbReference>
<evidence type="ECO:0000256" key="1">
    <source>
        <dbReference type="ARBA" id="ARBA00022448"/>
    </source>
</evidence>
<keyword evidence="2" id="KW-0472">Membrane</keyword>
<accession>A0A330L5N5</accession>
<name>A0A330L5N5_9BACT</name>
<feature type="transmembrane region" description="Helical" evidence="2">
    <location>
        <begin position="361"/>
        <end position="381"/>
    </location>
</feature>
<sequence length="712" mass="79083">MPSLPPAPASKERALPVLRTNVEFLRGAPTPEGVPTWTIVDPVRNKYFQIEWPVYQLLQRWSCGTMEQLVETMREETTARITREDVEDLIKFLYANNLTEESASGQTKDFVDQANARKQAWWQWLLHHYLFIKIPLVHPHGFLQATLPLVAPFYTAAAAWVFGTIGAVGLVLVSRQWDAFLSTFLHFFNWRGAVLYGVVLCLVKVVHELGHAYTATRFGCRVPTIGVALMVMMPVLYSDVSDSYRLHAKRKRLGIAAAGVIAELGLAAMATVLWGFLPDGTLRSMAFIVATSSWIMSLTVNLNPLMRFDGYYLLADGLGLPNLQDRAFAFGQWKLREILFATGAPAPEVVGSSTRRIMVTYAWAIWAYRLVLFTGIAVMVYHEFFKALGIILFLVEIVFFIGLPVWREVRTWWDRRAAFAGNPRFAVTVTATLGLVVLACMPWSSRVTIPGVLQARSYATVYPPAPGRIVAVSVRPGQRVRAGDTLLVMESPQLAKEAKLVRTQAGQLSFRLQRQAGYADDRAQAPVIEETLKAKLAELDGVTERQQNLLLSSPIDGVIVDRADSLHSGRWIDQKLAVAYIVDPKRALIAALVPVEDLSVLAIGQDARFIPDDLTRPARLARVVEIRDVDERDFSVPYLASIYGGAVPARKDAQGLVQAEQSVYRVELDVLDASGPIDQTVTGQIHVAGKSQSLIARAWDRVAAVMIRESGF</sequence>
<feature type="transmembrane region" description="Helical" evidence="2">
    <location>
        <begin position="253"/>
        <end position="276"/>
    </location>
</feature>
<organism evidence="4 5">
    <name type="scientific">Nitrospira lenta</name>
    <dbReference type="NCBI Taxonomy" id="1436998"/>
    <lineage>
        <taxon>Bacteria</taxon>
        <taxon>Pseudomonadati</taxon>
        <taxon>Nitrospirota</taxon>
        <taxon>Nitrospiria</taxon>
        <taxon>Nitrospirales</taxon>
        <taxon>Nitrospiraceae</taxon>
        <taxon>Nitrospira</taxon>
    </lineage>
</organism>
<evidence type="ECO:0000313" key="5">
    <source>
        <dbReference type="Proteomes" id="UP000248168"/>
    </source>
</evidence>
<feature type="transmembrane region" description="Helical" evidence="2">
    <location>
        <begin position="387"/>
        <end position="405"/>
    </location>
</feature>
<feature type="transmembrane region" description="Helical" evidence="2">
    <location>
        <begin position="153"/>
        <end position="173"/>
    </location>
</feature>
<feature type="transmembrane region" description="Helical" evidence="2">
    <location>
        <begin position="282"/>
        <end position="302"/>
    </location>
</feature>
<keyword evidence="2" id="KW-0812">Transmembrane</keyword>
<gene>
    <name evidence="4" type="ORF">NITLEN_20723</name>
</gene>
<evidence type="ECO:0000259" key="3">
    <source>
        <dbReference type="Pfam" id="PF25973"/>
    </source>
</evidence>
<proteinExistence type="predicted"/>
<dbReference type="RefSeq" id="WP_121989378.1">
    <property type="nucleotide sequence ID" value="NZ_OUNR01000012.1"/>
</dbReference>
<keyword evidence="5" id="KW-1185">Reference proteome</keyword>
<dbReference type="OrthoDB" id="9759690at2"/>
<dbReference type="PANTHER" id="PTHR30097">
    <property type="entry name" value="CATION EFFLUX SYSTEM PROTEIN CUSB"/>
    <property type="match status" value="1"/>
</dbReference>
<keyword evidence="2" id="KW-1133">Transmembrane helix</keyword>
<keyword evidence="1" id="KW-0813">Transport</keyword>
<dbReference type="Gene3D" id="2.40.50.100">
    <property type="match status" value="1"/>
</dbReference>
<protein>
    <recommendedName>
        <fullName evidence="3">CzcB-like barrel-sandwich hybrid domain-containing protein</fullName>
    </recommendedName>
</protein>
<feature type="transmembrane region" description="Helical" evidence="2">
    <location>
        <begin position="425"/>
        <end position="444"/>
    </location>
</feature>
<dbReference type="GO" id="GO:0060003">
    <property type="term" value="P:copper ion export"/>
    <property type="evidence" value="ECO:0007669"/>
    <property type="project" value="TreeGrafter"/>
</dbReference>
<dbReference type="SUPFAM" id="SSF111369">
    <property type="entry name" value="HlyD-like secretion proteins"/>
    <property type="match status" value="1"/>
</dbReference>
<dbReference type="GO" id="GO:0030313">
    <property type="term" value="C:cell envelope"/>
    <property type="evidence" value="ECO:0007669"/>
    <property type="project" value="TreeGrafter"/>
</dbReference>
<dbReference type="PANTHER" id="PTHR30097:SF4">
    <property type="entry name" value="SLR6042 PROTEIN"/>
    <property type="match status" value="1"/>
</dbReference>
<dbReference type="EMBL" id="OUNR01000012">
    <property type="protein sequence ID" value="SPP65083.1"/>
    <property type="molecule type" value="Genomic_DNA"/>
</dbReference>
<dbReference type="AlphaFoldDB" id="A0A330L5N5"/>
<dbReference type="InterPro" id="IPR058647">
    <property type="entry name" value="BSH_CzcB-like"/>
</dbReference>
<dbReference type="Proteomes" id="UP000248168">
    <property type="component" value="Unassembled WGS sequence"/>
</dbReference>
<dbReference type="Pfam" id="PF25973">
    <property type="entry name" value="BSH_CzcB"/>
    <property type="match status" value="1"/>
</dbReference>